<dbReference type="InterPro" id="IPR027268">
    <property type="entry name" value="Peptidase_M4/M1_CTD_sf"/>
</dbReference>
<dbReference type="InterPro" id="IPR042097">
    <property type="entry name" value="Aminopeptidase_N-like_N_sf"/>
</dbReference>
<keyword evidence="7" id="KW-0479">Metal-binding</keyword>
<dbReference type="InterPro" id="IPR045175">
    <property type="entry name" value="M28_fam"/>
</dbReference>
<dbReference type="Pfam" id="PF04389">
    <property type="entry name" value="Peptidase_M28"/>
    <property type="match status" value="1"/>
</dbReference>
<evidence type="ECO:0000259" key="15">
    <source>
        <dbReference type="Pfam" id="PF04389"/>
    </source>
</evidence>
<comment type="caution">
    <text evidence="17">The sequence shown here is derived from an EMBL/GenBank/DDBJ whole genome shotgun (WGS) entry which is preliminary data.</text>
</comment>
<evidence type="ECO:0000256" key="7">
    <source>
        <dbReference type="ARBA" id="ARBA00022723"/>
    </source>
</evidence>
<evidence type="ECO:0000256" key="5">
    <source>
        <dbReference type="ARBA" id="ARBA00015611"/>
    </source>
</evidence>
<evidence type="ECO:0000256" key="12">
    <source>
        <dbReference type="ARBA" id="ARBA00031533"/>
    </source>
</evidence>
<sequence>MTRTLHRARPLLALLACAAVLATGAPAAAAAEQTGGGVPQVGYEDIRPHLEQFQRIADRNGGNRAHGTPGFRESLDYVRGELDAAGYRTKVETFQHDGKEGHNLVADWPGGDENRVLFLGAHLDSVPDGPGINDNASGSAGLLATALTVAQRGLQTDRHLRFAWWGAEESGLVGSRYHVAYQSPAELAKISAYLNFDMAGTPDPPQYIVIDVGHPATAVLQEYLRGKGKQTFEVGGEGGSDYTSFTEKGVPVAGFTSGLDKCYHQACDTLANLDPATQTLSTNAMVDAVWRLAVDPAGVGDPYYPKDGNGGYQVEHYDVKLDYDPARPDHLAGDTTITAVATRDLGRFNLDFLGYDISESTVDGRPAANRREDEHELVLTPEKTIRKGKKFTVRVKYAGKPTGNGWHAITNGGFAAYGEPHSATSWYPANDHPSDKATFALTATVPDGWSVMGNGLPGETTKANGKSTFRWRENTPMATYLSTVAVDRFTVRTSTLKDGKPAVYGYGTGTPVTPDSEAVMDPMLSHYASLFGPYPFQSTGGIVVATADGHPALETQSRPTYGGGMWDVNMAHELSHMWFGNSVSVRDWRDGCLNECVAQYANQLWEEHNGADLDKGFYPTMVEGNRDKPEFWATRLHDPGKGRELDPGLYHKGSTMVHALRKAMGDHSFFTLLKTWTREHANGNASWPEFEERAARVSGKDLRGFFDAWVRGTVIPPEQYLYPAGR</sequence>
<evidence type="ECO:0000259" key="16">
    <source>
        <dbReference type="Pfam" id="PF17900"/>
    </source>
</evidence>
<evidence type="ECO:0000256" key="10">
    <source>
        <dbReference type="ARBA" id="ARBA00023049"/>
    </source>
</evidence>
<dbReference type="PRINTS" id="PR00756">
    <property type="entry name" value="ALADIPTASE"/>
</dbReference>
<comment type="similarity">
    <text evidence="3">Belongs to the peptidase M1 family.</text>
</comment>
<dbReference type="SUPFAM" id="SSF63737">
    <property type="entry name" value="Leukotriene A4 hydrolase N-terminal domain"/>
    <property type="match status" value="1"/>
</dbReference>
<evidence type="ECO:0000256" key="6">
    <source>
        <dbReference type="ARBA" id="ARBA00022670"/>
    </source>
</evidence>
<evidence type="ECO:0000256" key="3">
    <source>
        <dbReference type="ARBA" id="ARBA00010136"/>
    </source>
</evidence>
<evidence type="ECO:0000256" key="11">
    <source>
        <dbReference type="ARBA" id="ARBA00029811"/>
    </source>
</evidence>
<name>A0ABS5AP41_9PSEU</name>
<dbReference type="CDD" id="cd09603">
    <property type="entry name" value="M1_APN_like"/>
    <property type="match status" value="1"/>
</dbReference>
<comment type="catalytic activity">
    <reaction evidence="1">
        <text>Release of an N-terminal amino acid, Xaa-|-Yaa- from a peptide, amide or arylamide. Xaa is preferably Ala, but may be most amino acids including Pro (slow action). When a terminal hydrophobic residue is followed by a prolyl residue, the two may be released as an intact Xaa-Pro dipeptide.</text>
        <dbReference type="EC" id="3.4.11.2"/>
    </reaction>
</comment>
<dbReference type="EMBL" id="JAGIOO010000001">
    <property type="protein sequence ID" value="MBP2477969.1"/>
    <property type="molecule type" value="Genomic_DNA"/>
</dbReference>
<keyword evidence="18" id="KW-1185">Reference proteome</keyword>
<keyword evidence="8" id="KW-0378">Hydrolase</keyword>
<evidence type="ECO:0000259" key="14">
    <source>
        <dbReference type="Pfam" id="PF01433"/>
    </source>
</evidence>
<keyword evidence="10" id="KW-0482">Metalloprotease</keyword>
<protein>
    <recommendedName>
        <fullName evidence="5">Aminopeptidase N</fullName>
        <ecNumber evidence="4">3.4.11.2</ecNumber>
    </recommendedName>
    <alternativeName>
        <fullName evidence="11">Alanine aminopeptidase</fullName>
    </alternativeName>
    <alternativeName>
        <fullName evidence="12">Lysyl aminopeptidase</fullName>
    </alternativeName>
</protein>
<evidence type="ECO:0000256" key="4">
    <source>
        <dbReference type="ARBA" id="ARBA00012564"/>
    </source>
</evidence>
<proteinExistence type="inferred from homology"/>
<dbReference type="Proteomes" id="UP001519363">
    <property type="component" value="Unassembled WGS sequence"/>
</dbReference>
<organism evidence="17 18">
    <name type="scientific">Crossiella equi</name>
    <dbReference type="NCBI Taxonomy" id="130796"/>
    <lineage>
        <taxon>Bacteria</taxon>
        <taxon>Bacillati</taxon>
        <taxon>Actinomycetota</taxon>
        <taxon>Actinomycetes</taxon>
        <taxon>Pseudonocardiales</taxon>
        <taxon>Pseudonocardiaceae</taxon>
        <taxon>Crossiella</taxon>
    </lineage>
</organism>
<feature type="domain" description="Aminopeptidase N-like N-terminal" evidence="16">
    <location>
        <begin position="315"/>
        <end position="481"/>
    </location>
</feature>
<feature type="chain" id="PRO_5046858357" description="Aminopeptidase N" evidence="13">
    <location>
        <begin position="30"/>
        <end position="726"/>
    </location>
</feature>
<feature type="domain" description="Peptidase M28" evidence="15">
    <location>
        <begin position="103"/>
        <end position="283"/>
    </location>
</feature>
<keyword evidence="6" id="KW-0645">Protease</keyword>
<dbReference type="Pfam" id="PF17900">
    <property type="entry name" value="Peptidase_M1_N"/>
    <property type="match status" value="1"/>
</dbReference>
<evidence type="ECO:0000313" key="17">
    <source>
        <dbReference type="EMBL" id="MBP2477969.1"/>
    </source>
</evidence>
<evidence type="ECO:0000256" key="8">
    <source>
        <dbReference type="ARBA" id="ARBA00022801"/>
    </source>
</evidence>
<comment type="cofactor">
    <cofactor evidence="2">
        <name>Zn(2+)</name>
        <dbReference type="ChEBI" id="CHEBI:29105"/>
    </cofactor>
</comment>
<reference evidence="17 18" key="1">
    <citation type="submission" date="2021-03" db="EMBL/GenBank/DDBJ databases">
        <title>Sequencing the genomes of 1000 actinobacteria strains.</title>
        <authorList>
            <person name="Klenk H.-P."/>
        </authorList>
    </citation>
    <scope>NUCLEOTIDE SEQUENCE [LARGE SCALE GENOMIC DNA]</scope>
    <source>
        <strain evidence="17 18">DSM 44580</strain>
    </source>
</reference>
<dbReference type="SUPFAM" id="SSF53187">
    <property type="entry name" value="Zn-dependent exopeptidases"/>
    <property type="match status" value="1"/>
</dbReference>
<dbReference type="InterPro" id="IPR045357">
    <property type="entry name" value="Aminopeptidase_N-like_N"/>
</dbReference>
<dbReference type="PANTHER" id="PTHR12147:SF26">
    <property type="entry name" value="PEPTIDASE M28 DOMAIN-CONTAINING PROTEIN"/>
    <property type="match status" value="1"/>
</dbReference>
<feature type="domain" description="Peptidase M1 membrane alanine aminopeptidase" evidence="14">
    <location>
        <begin position="570"/>
        <end position="709"/>
    </location>
</feature>
<dbReference type="InterPro" id="IPR001930">
    <property type="entry name" value="Peptidase_M1"/>
</dbReference>
<dbReference type="InterPro" id="IPR014782">
    <property type="entry name" value="Peptidase_M1_dom"/>
</dbReference>
<evidence type="ECO:0000256" key="9">
    <source>
        <dbReference type="ARBA" id="ARBA00022833"/>
    </source>
</evidence>
<dbReference type="EC" id="3.4.11.2" evidence="4"/>
<dbReference type="Gene3D" id="2.60.40.1730">
    <property type="entry name" value="tricorn interacting facor f3 domain"/>
    <property type="match status" value="1"/>
</dbReference>
<evidence type="ECO:0000256" key="13">
    <source>
        <dbReference type="SAM" id="SignalP"/>
    </source>
</evidence>
<feature type="signal peptide" evidence="13">
    <location>
        <begin position="1"/>
        <end position="29"/>
    </location>
</feature>
<evidence type="ECO:0000313" key="18">
    <source>
        <dbReference type="Proteomes" id="UP001519363"/>
    </source>
</evidence>
<dbReference type="Gene3D" id="1.10.390.10">
    <property type="entry name" value="Neutral Protease Domain 2"/>
    <property type="match status" value="1"/>
</dbReference>
<dbReference type="Gene3D" id="3.40.630.10">
    <property type="entry name" value="Zn peptidases"/>
    <property type="match status" value="1"/>
</dbReference>
<evidence type="ECO:0000256" key="2">
    <source>
        <dbReference type="ARBA" id="ARBA00001947"/>
    </source>
</evidence>
<accession>A0ABS5AP41</accession>
<dbReference type="PANTHER" id="PTHR12147">
    <property type="entry name" value="METALLOPEPTIDASE M28 FAMILY MEMBER"/>
    <property type="match status" value="1"/>
</dbReference>
<keyword evidence="9" id="KW-0862">Zinc</keyword>
<gene>
    <name evidence="17" type="ORF">JOF53_006841</name>
</gene>
<keyword evidence="13" id="KW-0732">Signal</keyword>
<dbReference type="RefSeq" id="WP_086783863.1">
    <property type="nucleotide sequence ID" value="NZ_JAGIOO010000001.1"/>
</dbReference>
<dbReference type="Pfam" id="PF01433">
    <property type="entry name" value="Peptidase_M1"/>
    <property type="match status" value="1"/>
</dbReference>
<evidence type="ECO:0000256" key="1">
    <source>
        <dbReference type="ARBA" id="ARBA00000098"/>
    </source>
</evidence>
<dbReference type="SUPFAM" id="SSF55486">
    <property type="entry name" value="Metalloproteases ('zincins'), catalytic domain"/>
    <property type="match status" value="1"/>
</dbReference>
<dbReference type="InterPro" id="IPR007484">
    <property type="entry name" value="Peptidase_M28"/>
</dbReference>